<dbReference type="Pfam" id="PF00211">
    <property type="entry name" value="Guanylate_cyc"/>
    <property type="match status" value="1"/>
</dbReference>
<reference evidence="3 4" key="1">
    <citation type="submission" date="2018-12" db="EMBL/GenBank/DDBJ databases">
        <title>Mesorhizobium carbonis sp. nov., isolated from coal mine water.</title>
        <authorList>
            <person name="Xin W."/>
            <person name="Xu Z."/>
            <person name="Xiang F."/>
            <person name="Zhang J."/>
            <person name="Xi L."/>
            <person name="Liu J."/>
        </authorList>
    </citation>
    <scope>NUCLEOTIDE SEQUENCE [LARGE SCALE GENOMIC DNA]</scope>
    <source>
        <strain evidence="3 4">B2.3</strain>
    </source>
</reference>
<accession>A0A429YSA0</accession>
<dbReference type="GO" id="GO:0004016">
    <property type="term" value="F:adenylate cyclase activity"/>
    <property type="evidence" value="ECO:0007669"/>
    <property type="project" value="UniProtKB-ARBA"/>
</dbReference>
<evidence type="ECO:0000256" key="1">
    <source>
        <dbReference type="PROSITE-ProRule" id="PRU00339"/>
    </source>
</evidence>
<evidence type="ECO:0000313" key="3">
    <source>
        <dbReference type="EMBL" id="RST84300.1"/>
    </source>
</evidence>
<feature type="domain" description="Guanylate cyclase" evidence="2">
    <location>
        <begin position="24"/>
        <end position="139"/>
    </location>
</feature>
<dbReference type="Gene3D" id="3.40.50.10070">
    <property type="entry name" value="TolB, N-terminal domain"/>
    <property type="match status" value="1"/>
</dbReference>
<dbReference type="SUPFAM" id="SSF55073">
    <property type="entry name" value="Nucleotide cyclase"/>
    <property type="match status" value="1"/>
</dbReference>
<dbReference type="PROSITE" id="PS50005">
    <property type="entry name" value="TPR"/>
    <property type="match status" value="1"/>
</dbReference>
<dbReference type="InterPro" id="IPR001054">
    <property type="entry name" value="A/G_cyclase"/>
</dbReference>
<feature type="repeat" description="TPR" evidence="1">
    <location>
        <begin position="463"/>
        <end position="496"/>
    </location>
</feature>
<dbReference type="GO" id="GO:0006171">
    <property type="term" value="P:cAMP biosynthetic process"/>
    <property type="evidence" value="ECO:0007669"/>
    <property type="project" value="TreeGrafter"/>
</dbReference>
<name>A0A429YSA0_9HYPH</name>
<proteinExistence type="predicted"/>
<evidence type="ECO:0000259" key="2">
    <source>
        <dbReference type="PROSITE" id="PS50125"/>
    </source>
</evidence>
<dbReference type="Pfam" id="PF14559">
    <property type="entry name" value="TPR_19"/>
    <property type="match status" value="1"/>
</dbReference>
<dbReference type="InterPro" id="IPR050697">
    <property type="entry name" value="Adenylyl/Guanylyl_Cyclase_3/4"/>
</dbReference>
<evidence type="ECO:0000313" key="4">
    <source>
        <dbReference type="Proteomes" id="UP000278398"/>
    </source>
</evidence>
<dbReference type="EMBL" id="RWKW01000097">
    <property type="protein sequence ID" value="RST84300.1"/>
    <property type="molecule type" value="Genomic_DNA"/>
</dbReference>
<dbReference type="Proteomes" id="UP000278398">
    <property type="component" value="Unassembled WGS sequence"/>
</dbReference>
<dbReference type="CDD" id="cd07302">
    <property type="entry name" value="CHD"/>
    <property type="match status" value="1"/>
</dbReference>
<dbReference type="InterPro" id="IPR029787">
    <property type="entry name" value="Nucleotide_cyclase"/>
</dbReference>
<dbReference type="InterPro" id="IPR019734">
    <property type="entry name" value="TPR_rpt"/>
</dbReference>
<keyword evidence="1" id="KW-0802">TPR repeat</keyword>
<dbReference type="PANTHER" id="PTHR43081">
    <property type="entry name" value="ADENYLATE CYCLASE, TERMINAL-DIFFERENTIATION SPECIFIC-RELATED"/>
    <property type="match status" value="1"/>
</dbReference>
<comment type="caution">
    <text evidence="3">The sequence shown here is derived from an EMBL/GenBank/DDBJ whole genome shotgun (WGS) entry which is preliminary data.</text>
</comment>
<dbReference type="AlphaFoldDB" id="A0A429YSA0"/>
<dbReference type="InterPro" id="IPR011990">
    <property type="entry name" value="TPR-like_helical_dom_sf"/>
</dbReference>
<gene>
    <name evidence="3" type="ORF">EJC49_21340</name>
</gene>
<dbReference type="OrthoDB" id="9807521at2"/>
<keyword evidence="4" id="KW-1185">Reference proteome</keyword>
<dbReference type="PROSITE" id="PS50125">
    <property type="entry name" value="GUANYLATE_CYCLASE_2"/>
    <property type="match status" value="1"/>
</dbReference>
<dbReference type="Pfam" id="PF13432">
    <property type="entry name" value="TPR_16"/>
    <property type="match status" value="1"/>
</dbReference>
<dbReference type="SUPFAM" id="SSF48452">
    <property type="entry name" value="TPR-like"/>
    <property type="match status" value="1"/>
</dbReference>
<dbReference type="Gene3D" id="3.30.70.1230">
    <property type="entry name" value="Nucleotide cyclase"/>
    <property type="match status" value="1"/>
</dbReference>
<sequence>MNDTASPTSPVRGSPARTQRRLAAILVTDVVGYSRLMHSDEALTLERLRRLRSELLDPKLAEYSGRMVKSTGDGMIAEFHSAVDAVQYAVDVQRAIKDSNRLTETPGYLTLRVGINVGDVVVEGDDLFGDGVNVAARIEGIAQDGGICISGTVHDQVKDKLDLDFEDRGLRNVKNIAEPVRTFSIRIDDEPRAWFPMAVEQVESASIAVLPFDNMSGDAEQDYFSDGITEDIITDLSKISSLLVIARNSSFTYKGRAVDVKQVARELGVRHVLEGSVRRAGNRVRITAQLIDGATGGHVWAERYDRVLEDIFAIQDEITLTIVNELKVHLKLGEKDRLSQRHQPNIEAYDLTLRGRDLIFSATKERQQEATRMFERAIELDPYLTFPRSGLAFAHILAYVNNWSADPQATLELARRTAEKALELGPDDALAHRALAVALLWERRMEDACAVLAKAVELAPGDAETHVTRGNMLVYMHEPDLAIESLEKAFRLNPRFPDMWLYFMAHAYFMKGEYERAEPLLRERIAKTPETDIARVLLASTLGHLGDKAEAKRLWDEVFIVNPHYSLEHRSRILPYKDPADWERVLDGLAKAGLPTH</sequence>
<dbReference type="RefSeq" id="WP_126701955.1">
    <property type="nucleotide sequence ID" value="NZ_RWKW01000097.1"/>
</dbReference>
<dbReference type="SMART" id="SM00028">
    <property type="entry name" value="TPR"/>
    <property type="match status" value="4"/>
</dbReference>
<dbReference type="GO" id="GO:0035556">
    <property type="term" value="P:intracellular signal transduction"/>
    <property type="evidence" value="ECO:0007669"/>
    <property type="project" value="InterPro"/>
</dbReference>
<protein>
    <submittedName>
        <fullName evidence="3">Adenylate/guanylate cyclase domain-containing protein</fullName>
    </submittedName>
</protein>
<dbReference type="Gene3D" id="1.25.40.10">
    <property type="entry name" value="Tetratricopeptide repeat domain"/>
    <property type="match status" value="1"/>
</dbReference>
<dbReference type="PANTHER" id="PTHR43081:SF19">
    <property type="entry name" value="PH-SENSITIVE ADENYLATE CYCLASE RV1264"/>
    <property type="match status" value="1"/>
</dbReference>
<organism evidence="3 4">
    <name type="scientific">Aquibium carbonis</name>
    <dbReference type="NCBI Taxonomy" id="2495581"/>
    <lineage>
        <taxon>Bacteria</taxon>
        <taxon>Pseudomonadati</taxon>
        <taxon>Pseudomonadota</taxon>
        <taxon>Alphaproteobacteria</taxon>
        <taxon>Hyphomicrobiales</taxon>
        <taxon>Phyllobacteriaceae</taxon>
        <taxon>Aquibium</taxon>
    </lineage>
</organism>